<keyword evidence="8 9" id="KW-0472">Membrane</keyword>
<keyword evidence="3" id="KW-1003">Cell membrane</keyword>
<keyword evidence="12" id="KW-1185">Reference proteome</keyword>
<evidence type="ECO:0000256" key="6">
    <source>
        <dbReference type="ARBA" id="ARBA00022692"/>
    </source>
</evidence>
<evidence type="ECO:0000256" key="9">
    <source>
        <dbReference type="SAM" id="Phobius"/>
    </source>
</evidence>
<evidence type="ECO:0000256" key="1">
    <source>
        <dbReference type="ARBA" id="ARBA00004651"/>
    </source>
</evidence>
<keyword evidence="7 9" id="KW-1133">Transmembrane helix</keyword>
<feature type="transmembrane region" description="Helical" evidence="9">
    <location>
        <begin position="254"/>
        <end position="277"/>
    </location>
</feature>
<keyword evidence="5" id="KW-0598">Phosphotransferase system</keyword>
<dbReference type="PANTHER" id="PTHR37324:SF2">
    <property type="entry name" value="PTS SYSTEM GALACTITOL-SPECIFIC EIIC COMPONENT"/>
    <property type="match status" value="1"/>
</dbReference>
<reference evidence="11 12" key="1">
    <citation type="journal article" date="2015" name="Genome Announc.">
        <title>Expanding the biotechnology potential of lactobacilli through comparative genomics of 213 strains and associated genera.</title>
        <authorList>
            <person name="Sun Z."/>
            <person name="Harris H.M."/>
            <person name="McCann A."/>
            <person name="Guo C."/>
            <person name="Argimon S."/>
            <person name="Zhang W."/>
            <person name="Yang X."/>
            <person name="Jeffery I.B."/>
            <person name="Cooney J.C."/>
            <person name="Kagawa T.F."/>
            <person name="Liu W."/>
            <person name="Song Y."/>
            <person name="Salvetti E."/>
            <person name="Wrobel A."/>
            <person name="Rasinkangas P."/>
            <person name="Parkhill J."/>
            <person name="Rea M.C."/>
            <person name="O'Sullivan O."/>
            <person name="Ritari J."/>
            <person name="Douillard F.P."/>
            <person name="Paul Ross R."/>
            <person name="Yang R."/>
            <person name="Briner A.E."/>
            <person name="Felis G.E."/>
            <person name="de Vos W.M."/>
            <person name="Barrangou R."/>
            <person name="Klaenhammer T.R."/>
            <person name="Caufield P.W."/>
            <person name="Cui Y."/>
            <person name="Zhang H."/>
            <person name="O'Toole P.W."/>
        </authorList>
    </citation>
    <scope>NUCLEOTIDE SEQUENCE [LARGE SCALE GENOMIC DNA]</scope>
    <source>
        <strain evidence="11 12">DSM 24301</strain>
    </source>
</reference>
<evidence type="ECO:0000256" key="2">
    <source>
        <dbReference type="ARBA" id="ARBA00022448"/>
    </source>
</evidence>
<feature type="transmembrane region" description="Helical" evidence="9">
    <location>
        <begin position="101"/>
        <end position="119"/>
    </location>
</feature>
<sequence length="486" mass="53118">MQAVIDFANTIFKPIIDMGAPSIMLIVLTLIAWAVGVKFTRALEGGIKLAIALTAISSVIGLLTTTYQPALNAFVKSTGIDLSITDLGWAPLATITWGSPYTLFFLAILVIVNLVMLFWNKTNTLDVDIFDIWHLSFTGLLAIFMGANLFIATLLVIFIGILKIINSDLMKPTFNDLLDDWENPMTTTHLNYMMNPIIMVFDKLFDKIFPWLDKYDFDAAKLNQKIGFWGSRFAIGIYLGIFIGLLSRQNITQIATLAFMAATCLELFSLIGSWFIAAVEPLSQGVTDLANKRLNGRMLNIGLDWPFLAGRAEIWAAANVLAPIMLLEALVLPGNKILPLGGIIAMGVTPALLVVTRGRIIRMIVIGALELPLFLWAGTLSAPFITSTARALHAPGIPATGLFSSATKEGPIEQFIAILVGKASKGDIMMILYAALALVAYLAIFMWYRHEMKKRNQKYADAGHEVNDDVKLVPSATTDKAADATA</sequence>
<comment type="subcellular location">
    <subcellularLocation>
        <location evidence="1">Cell membrane</location>
        <topology evidence="1">Multi-pass membrane protein</topology>
    </subcellularLocation>
</comment>
<feature type="transmembrane region" description="Helical" evidence="9">
    <location>
        <begin position="49"/>
        <end position="67"/>
    </location>
</feature>
<dbReference type="PROSITE" id="PS51104">
    <property type="entry name" value="PTS_EIIC_TYPE_2"/>
    <property type="match status" value="1"/>
</dbReference>
<dbReference type="Proteomes" id="UP000050969">
    <property type="component" value="Unassembled WGS sequence"/>
</dbReference>
<proteinExistence type="predicted"/>
<feature type="transmembrane region" description="Helical" evidence="9">
    <location>
        <begin position="226"/>
        <end position="247"/>
    </location>
</feature>
<name>A0A0R2MPK8_9LACO</name>
<dbReference type="OrthoDB" id="9787936at2"/>
<feature type="transmembrane region" description="Helical" evidence="9">
    <location>
        <begin position="337"/>
        <end position="356"/>
    </location>
</feature>
<evidence type="ECO:0000256" key="3">
    <source>
        <dbReference type="ARBA" id="ARBA00022475"/>
    </source>
</evidence>
<keyword evidence="4" id="KW-0762">Sugar transport</keyword>
<feature type="transmembrane region" description="Helical" evidence="9">
    <location>
        <begin position="428"/>
        <end position="448"/>
    </location>
</feature>
<dbReference type="PANTHER" id="PTHR37324">
    <property type="entry name" value="PTS SYSTEM GALACTITOL-SPECIFIC EIIC COMPONENT"/>
    <property type="match status" value="1"/>
</dbReference>
<dbReference type="GO" id="GO:0009401">
    <property type="term" value="P:phosphoenolpyruvate-dependent sugar phosphotransferase system"/>
    <property type="evidence" value="ECO:0007669"/>
    <property type="project" value="UniProtKB-KW"/>
</dbReference>
<dbReference type="RefSeq" id="WP_054776582.1">
    <property type="nucleotide sequence ID" value="NZ_BBBX01000002.1"/>
</dbReference>
<feature type="domain" description="PTS EIIC type-2" evidence="10">
    <location>
        <begin position="12"/>
        <end position="447"/>
    </location>
</feature>
<dbReference type="InterPro" id="IPR013014">
    <property type="entry name" value="PTS_EIIC_2"/>
</dbReference>
<dbReference type="PIRSF" id="PIRSF006304">
    <property type="entry name" value="GatC"/>
    <property type="match status" value="1"/>
</dbReference>
<feature type="transmembrane region" description="Helical" evidence="9">
    <location>
        <begin position="140"/>
        <end position="165"/>
    </location>
</feature>
<evidence type="ECO:0000256" key="5">
    <source>
        <dbReference type="ARBA" id="ARBA00022683"/>
    </source>
</evidence>
<evidence type="ECO:0000256" key="7">
    <source>
        <dbReference type="ARBA" id="ARBA00022989"/>
    </source>
</evidence>
<evidence type="ECO:0000256" key="8">
    <source>
        <dbReference type="ARBA" id="ARBA00023136"/>
    </source>
</evidence>
<organism evidence="11 12">
    <name type="scientific">Lacticaseibacillus saniviri JCM 17471 = DSM 24301</name>
    <dbReference type="NCBI Taxonomy" id="1293598"/>
    <lineage>
        <taxon>Bacteria</taxon>
        <taxon>Bacillati</taxon>
        <taxon>Bacillota</taxon>
        <taxon>Bacilli</taxon>
        <taxon>Lactobacillales</taxon>
        <taxon>Lactobacillaceae</taxon>
        <taxon>Lacticaseibacillus</taxon>
    </lineage>
</organism>
<dbReference type="InterPro" id="IPR004703">
    <property type="entry name" value="PTS_sugar-sp_permease"/>
</dbReference>
<comment type="caution">
    <text evidence="11">The sequence shown here is derived from an EMBL/GenBank/DDBJ whole genome shotgun (WGS) entry which is preliminary data.</text>
</comment>
<protein>
    <submittedName>
        <fullName evidence="11">PTS system sugar-specific transporter subunit II</fullName>
    </submittedName>
</protein>
<dbReference type="GO" id="GO:0005886">
    <property type="term" value="C:plasma membrane"/>
    <property type="evidence" value="ECO:0007669"/>
    <property type="project" value="UniProtKB-SubCell"/>
</dbReference>
<evidence type="ECO:0000259" key="10">
    <source>
        <dbReference type="PROSITE" id="PS51104"/>
    </source>
</evidence>
<dbReference type="Pfam" id="PF03611">
    <property type="entry name" value="EIIC-GAT"/>
    <property type="match status" value="1"/>
</dbReference>
<evidence type="ECO:0000256" key="4">
    <source>
        <dbReference type="ARBA" id="ARBA00022597"/>
    </source>
</evidence>
<evidence type="ECO:0000313" key="12">
    <source>
        <dbReference type="Proteomes" id="UP000050969"/>
    </source>
</evidence>
<dbReference type="InterPro" id="IPR013853">
    <property type="entry name" value="EIIC-GAT"/>
</dbReference>
<feature type="transmembrane region" description="Helical" evidence="9">
    <location>
        <begin position="363"/>
        <end position="385"/>
    </location>
</feature>
<keyword evidence="2" id="KW-0813">Transport</keyword>
<dbReference type="AlphaFoldDB" id="A0A0R2MPK8"/>
<dbReference type="PATRIC" id="fig|1293598.4.peg.2464"/>
<dbReference type="GO" id="GO:0015577">
    <property type="term" value="F:galactitol transmembrane transporter activity"/>
    <property type="evidence" value="ECO:0007669"/>
    <property type="project" value="InterPro"/>
</dbReference>
<dbReference type="STRING" id="1293598.IV56_GL002362"/>
<keyword evidence="6 9" id="KW-0812">Transmembrane</keyword>
<dbReference type="EMBL" id="JQCE01000064">
    <property type="protein sequence ID" value="KRO15592.1"/>
    <property type="molecule type" value="Genomic_DNA"/>
</dbReference>
<accession>A0A0R2MPK8</accession>
<gene>
    <name evidence="11" type="ORF">IV56_GL002362</name>
</gene>
<feature type="transmembrane region" description="Helical" evidence="9">
    <location>
        <begin position="20"/>
        <end position="37"/>
    </location>
</feature>
<evidence type="ECO:0000313" key="11">
    <source>
        <dbReference type="EMBL" id="KRO15592.1"/>
    </source>
</evidence>